<keyword evidence="2" id="KW-1185">Reference proteome</keyword>
<sequence length="56" mass="5895">AICCKCFDLDCCSRTGRITKAAAIKAPVKQLEIPTIKDVPQVSSVKASSLACKLNG</sequence>
<dbReference type="AlphaFoldDB" id="A0A8J2NW07"/>
<gene>
    <name evidence="1" type="ORF">AFUS01_LOCUS17364</name>
</gene>
<protein>
    <submittedName>
        <fullName evidence="1">Uncharacterized protein</fullName>
    </submittedName>
</protein>
<organism evidence="1 2">
    <name type="scientific">Allacma fusca</name>
    <dbReference type="NCBI Taxonomy" id="39272"/>
    <lineage>
        <taxon>Eukaryota</taxon>
        <taxon>Metazoa</taxon>
        <taxon>Ecdysozoa</taxon>
        <taxon>Arthropoda</taxon>
        <taxon>Hexapoda</taxon>
        <taxon>Collembola</taxon>
        <taxon>Symphypleona</taxon>
        <taxon>Sminthuridae</taxon>
        <taxon>Allacma</taxon>
    </lineage>
</organism>
<comment type="caution">
    <text evidence="1">The sequence shown here is derived from an EMBL/GenBank/DDBJ whole genome shotgun (WGS) entry which is preliminary data.</text>
</comment>
<name>A0A8J2NW07_9HEXA</name>
<proteinExistence type="predicted"/>
<feature type="non-terminal residue" evidence="1">
    <location>
        <position position="1"/>
    </location>
</feature>
<reference evidence="1" key="1">
    <citation type="submission" date="2021-06" db="EMBL/GenBank/DDBJ databases">
        <authorList>
            <person name="Hodson N. C."/>
            <person name="Mongue J. A."/>
            <person name="Jaron S. K."/>
        </authorList>
    </citation>
    <scope>NUCLEOTIDE SEQUENCE</scope>
</reference>
<dbReference type="Proteomes" id="UP000708208">
    <property type="component" value="Unassembled WGS sequence"/>
</dbReference>
<evidence type="ECO:0000313" key="1">
    <source>
        <dbReference type="EMBL" id="CAG7728598.1"/>
    </source>
</evidence>
<evidence type="ECO:0000313" key="2">
    <source>
        <dbReference type="Proteomes" id="UP000708208"/>
    </source>
</evidence>
<dbReference type="EMBL" id="CAJVCH010165428">
    <property type="protein sequence ID" value="CAG7728598.1"/>
    <property type="molecule type" value="Genomic_DNA"/>
</dbReference>
<accession>A0A8J2NW07</accession>